<feature type="transmembrane region" description="Helical" evidence="1">
    <location>
        <begin position="231"/>
        <end position="249"/>
    </location>
</feature>
<dbReference type="AlphaFoldDB" id="A0A939GAF0"/>
<accession>A0A939GAF0</accession>
<feature type="transmembrane region" description="Helical" evidence="1">
    <location>
        <begin position="12"/>
        <end position="34"/>
    </location>
</feature>
<keyword evidence="1" id="KW-0472">Membrane</keyword>
<feature type="transmembrane region" description="Helical" evidence="1">
    <location>
        <begin position="291"/>
        <end position="308"/>
    </location>
</feature>
<proteinExistence type="predicted"/>
<feature type="transmembrane region" description="Helical" evidence="1">
    <location>
        <begin position="157"/>
        <end position="190"/>
    </location>
</feature>
<feature type="transmembrane region" description="Helical" evidence="1">
    <location>
        <begin position="315"/>
        <end position="333"/>
    </location>
</feature>
<feature type="transmembrane region" description="Helical" evidence="1">
    <location>
        <begin position="196"/>
        <end position="224"/>
    </location>
</feature>
<feature type="transmembrane region" description="Helical" evidence="1">
    <location>
        <begin position="339"/>
        <end position="355"/>
    </location>
</feature>
<keyword evidence="1" id="KW-0812">Transmembrane</keyword>
<protein>
    <recommendedName>
        <fullName evidence="4">DUF2029 domain-containing protein</fullName>
    </recommendedName>
</protein>
<evidence type="ECO:0008006" key="4">
    <source>
        <dbReference type="Google" id="ProtNLM"/>
    </source>
</evidence>
<name>A0A939GAF0_9BACT</name>
<feature type="transmembrane region" description="Helical" evidence="1">
    <location>
        <begin position="124"/>
        <end position="145"/>
    </location>
</feature>
<dbReference type="RefSeq" id="WP_207338164.1">
    <property type="nucleotide sequence ID" value="NZ_JAFMYU010000028.1"/>
</dbReference>
<evidence type="ECO:0000313" key="2">
    <source>
        <dbReference type="EMBL" id="MBO0934198.1"/>
    </source>
</evidence>
<dbReference type="EMBL" id="JAFMYU010000028">
    <property type="protein sequence ID" value="MBO0934198.1"/>
    <property type="molecule type" value="Genomic_DNA"/>
</dbReference>
<organism evidence="2 3">
    <name type="scientific">Fibrella aquatilis</name>
    <dbReference type="NCBI Taxonomy" id="2817059"/>
    <lineage>
        <taxon>Bacteria</taxon>
        <taxon>Pseudomonadati</taxon>
        <taxon>Bacteroidota</taxon>
        <taxon>Cytophagia</taxon>
        <taxon>Cytophagales</taxon>
        <taxon>Spirosomataceae</taxon>
        <taxon>Fibrella</taxon>
    </lineage>
</organism>
<keyword evidence="1" id="KW-1133">Transmembrane helix</keyword>
<evidence type="ECO:0000256" key="1">
    <source>
        <dbReference type="SAM" id="Phobius"/>
    </source>
</evidence>
<evidence type="ECO:0000313" key="3">
    <source>
        <dbReference type="Proteomes" id="UP000664795"/>
    </source>
</evidence>
<feature type="transmembrane region" description="Helical" evidence="1">
    <location>
        <begin position="401"/>
        <end position="419"/>
    </location>
</feature>
<dbReference type="Proteomes" id="UP000664795">
    <property type="component" value="Unassembled WGS sequence"/>
</dbReference>
<comment type="caution">
    <text evidence="2">The sequence shown here is derived from an EMBL/GenBank/DDBJ whole genome shotgun (WGS) entry which is preliminary data.</text>
</comment>
<keyword evidence="3" id="KW-1185">Reference proteome</keyword>
<sequence length="436" mass="49797">MPPGYTTARIHYMLIILVKAVSSLVLTVGILLLLSRQKQVERYLDSARLPWNGVFFVLLRLAPFLLTYFVLGFEPQSDVQYFYKIIKSAMRLEVPYLRALNPYSPFYGYMLALPVSIYNNSRTIVLSLLGFEMGCVWLTQRFFGADLSRGERWFRCLIYYMLPVPFVFAIFSGQEDVLLWGAVIGAYWLWQRTQNAFVGGLLMGAGLLLTKAIFVLLLIPIFFLTRRKVSFVAGAALIGIPVVIWLYLVTGTRFLDQPLHEGDYLKAPNWRSLLNPFFYEYLGVNGKAGKWPTLALLVAVIGLVTAWVRQRDKLMGYLPAVYTAIFAAMTVLQQSAISVYAYAFMLPLLFCLTDFRNRTQLGLLLVFNILAANHPSIWWRMHQPYYNSLRAFKNPAYLAEYALEWAIVAGFIWIAYRAMKQVRQGPVATTPMSPLP</sequence>
<feature type="transmembrane region" description="Helical" evidence="1">
    <location>
        <begin position="54"/>
        <end position="73"/>
    </location>
</feature>
<gene>
    <name evidence="2" type="ORF">J2I48_24540</name>
</gene>
<reference evidence="2 3" key="1">
    <citation type="submission" date="2021-03" db="EMBL/GenBank/DDBJ databases">
        <title>Fibrella sp. HMF5036 genome sequencing and assembly.</title>
        <authorList>
            <person name="Kang H."/>
            <person name="Kim H."/>
            <person name="Bae S."/>
            <person name="Joh K."/>
        </authorList>
    </citation>
    <scope>NUCLEOTIDE SEQUENCE [LARGE SCALE GENOMIC DNA]</scope>
    <source>
        <strain evidence="2 3">HMF5036</strain>
    </source>
</reference>
<feature type="transmembrane region" description="Helical" evidence="1">
    <location>
        <begin position="362"/>
        <end position="381"/>
    </location>
</feature>